<dbReference type="AlphaFoldDB" id="L1J889"/>
<reference evidence="3" key="2">
    <citation type="submission" date="2012-11" db="EMBL/GenBank/DDBJ databases">
        <authorList>
            <person name="Kuo A."/>
            <person name="Curtis B.A."/>
            <person name="Tanifuji G."/>
            <person name="Burki F."/>
            <person name="Gruber A."/>
            <person name="Irimia M."/>
            <person name="Maruyama S."/>
            <person name="Arias M.C."/>
            <person name="Ball S.G."/>
            <person name="Gile G.H."/>
            <person name="Hirakawa Y."/>
            <person name="Hopkins J.F."/>
            <person name="Rensing S.A."/>
            <person name="Schmutz J."/>
            <person name="Symeonidi A."/>
            <person name="Elias M."/>
            <person name="Eveleigh R.J."/>
            <person name="Herman E.K."/>
            <person name="Klute M.J."/>
            <person name="Nakayama T."/>
            <person name="Obornik M."/>
            <person name="Reyes-Prieto A."/>
            <person name="Armbrust E.V."/>
            <person name="Aves S.J."/>
            <person name="Beiko R.G."/>
            <person name="Coutinho P."/>
            <person name="Dacks J.B."/>
            <person name="Durnford D.G."/>
            <person name="Fast N.M."/>
            <person name="Green B.R."/>
            <person name="Grisdale C."/>
            <person name="Hempe F."/>
            <person name="Henrissat B."/>
            <person name="Hoppner M.P."/>
            <person name="Ishida K.-I."/>
            <person name="Kim E."/>
            <person name="Koreny L."/>
            <person name="Kroth P.G."/>
            <person name="Liu Y."/>
            <person name="Malik S.-B."/>
            <person name="Maier U.G."/>
            <person name="McRose D."/>
            <person name="Mock T."/>
            <person name="Neilson J.A."/>
            <person name="Onodera N.T."/>
            <person name="Poole A.M."/>
            <person name="Pritham E.J."/>
            <person name="Richards T.A."/>
            <person name="Rocap G."/>
            <person name="Roy S.W."/>
            <person name="Sarai C."/>
            <person name="Schaack S."/>
            <person name="Shirato S."/>
            <person name="Slamovits C.H."/>
            <person name="Spencer D.F."/>
            <person name="Suzuki S."/>
            <person name="Worden A.Z."/>
            <person name="Zauner S."/>
            <person name="Barry K."/>
            <person name="Bell C."/>
            <person name="Bharti A.K."/>
            <person name="Crow J.A."/>
            <person name="Grimwood J."/>
            <person name="Kramer R."/>
            <person name="Lindquist E."/>
            <person name="Lucas S."/>
            <person name="Salamov A."/>
            <person name="McFadden G.I."/>
            <person name="Lane C.E."/>
            <person name="Keeling P.J."/>
            <person name="Gray M.W."/>
            <person name="Grigoriev I.V."/>
            <person name="Archibald J.M."/>
        </authorList>
    </citation>
    <scope>NUCLEOTIDE SEQUENCE</scope>
    <source>
        <strain evidence="3">CCMP2712</strain>
    </source>
</reference>
<evidence type="ECO:0000313" key="1">
    <source>
        <dbReference type="EMBL" id="EKX44758.1"/>
    </source>
</evidence>
<proteinExistence type="predicted"/>
<dbReference type="RefSeq" id="XP_005831738.1">
    <property type="nucleotide sequence ID" value="XM_005831681.1"/>
</dbReference>
<accession>L1J889</accession>
<dbReference type="EnsemblProtists" id="EKX44758">
    <property type="protein sequence ID" value="EKX44758"/>
    <property type="gene ID" value="GUITHDRAFT_109184"/>
</dbReference>
<dbReference type="GeneID" id="17301483"/>
<dbReference type="PaxDb" id="55529-EKX44758"/>
<dbReference type="EMBL" id="JH993002">
    <property type="protein sequence ID" value="EKX44758.1"/>
    <property type="molecule type" value="Genomic_DNA"/>
</dbReference>
<name>L1J889_GUITC</name>
<evidence type="ECO:0000313" key="3">
    <source>
        <dbReference type="Proteomes" id="UP000011087"/>
    </source>
</evidence>
<protein>
    <submittedName>
        <fullName evidence="1 2">Uncharacterized protein</fullName>
    </submittedName>
</protein>
<reference evidence="1 3" key="1">
    <citation type="journal article" date="2012" name="Nature">
        <title>Algal genomes reveal evolutionary mosaicism and the fate of nucleomorphs.</title>
        <authorList>
            <consortium name="DOE Joint Genome Institute"/>
            <person name="Curtis B.A."/>
            <person name="Tanifuji G."/>
            <person name="Burki F."/>
            <person name="Gruber A."/>
            <person name="Irimia M."/>
            <person name="Maruyama S."/>
            <person name="Arias M.C."/>
            <person name="Ball S.G."/>
            <person name="Gile G.H."/>
            <person name="Hirakawa Y."/>
            <person name="Hopkins J.F."/>
            <person name="Kuo A."/>
            <person name="Rensing S.A."/>
            <person name="Schmutz J."/>
            <person name="Symeonidi A."/>
            <person name="Elias M."/>
            <person name="Eveleigh R.J."/>
            <person name="Herman E.K."/>
            <person name="Klute M.J."/>
            <person name="Nakayama T."/>
            <person name="Obornik M."/>
            <person name="Reyes-Prieto A."/>
            <person name="Armbrust E.V."/>
            <person name="Aves S.J."/>
            <person name="Beiko R.G."/>
            <person name="Coutinho P."/>
            <person name="Dacks J.B."/>
            <person name="Durnford D.G."/>
            <person name="Fast N.M."/>
            <person name="Green B.R."/>
            <person name="Grisdale C.J."/>
            <person name="Hempel F."/>
            <person name="Henrissat B."/>
            <person name="Hoppner M.P."/>
            <person name="Ishida K."/>
            <person name="Kim E."/>
            <person name="Koreny L."/>
            <person name="Kroth P.G."/>
            <person name="Liu Y."/>
            <person name="Malik S.B."/>
            <person name="Maier U.G."/>
            <person name="McRose D."/>
            <person name="Mock T."/>
            <person name="Neilson J.A."/>
            <person name="Onodera N.T."/>
            <person name="Poole A.M."/>
            <person name="Pritham E.J."/>
            <person name="Richards T.A."/>
            <person name="Rocap G."/>
            <person name="Roy S.W."/>
            <person name="Sarai C."/>
            <person name="Schaack S."/>
            <person name="Shirato S."/>
            <person name="Slamovits C.H."/>
            <person name="Spencer D.F."/>
            <person name="Suzuki S."/>
            <person name="Worden A.Z."/>
            <person name="Zauner S."/>
            <person name="Barry K."/>
            <person name="Bell C."/>
            <person name="Bharti A.K."/>
            <person name="Crow J.A."/>
            <person name="Grimwood J."/>
            <person name="Kramer R."/>
            <person name="Lindquist E."/>
            <person name="Lucas S."/>
            <person name="Salamov A."/>
            <person name="McFadden G.I."/>
            <person name="Lane C.E."/>
            <person name="Keeling P.J."/>
            <person name="Gray M.W."/>
            <person name="Grigoriev I.V."/>
            <person name="Archibald J.M."/>
        </authorList>
    </citation>
    <scope>NUCLEOTIDE SEQUENCE</scope>
    <source>
        <strain evidence="1 3">CCMP2712</strain>
    </source>
</reference>
<reference evidence="2" key="3">
    <citation type="submission" date="2015-06" db="UniProtKB">
        <authorList>
            <consortium name="EnsemblProtists"/>
        </authorList>
    </citation>
    <scope>IDENTIFICATION</scope>
</reference>
<dbReference type="HOGENOM" id="CLU_961208_0_0_1"/>
<keyword evidence="3" id="KW-1185">Reference proteome</keyword>
<gene>
    <name evidence="1" type="ORF">GUITHDRAFT_109184</name>
</gene>
<evidence type="ECO:0000313" key="2">
    <source>
        <dbReference type="EnsemblProtists" id="EKX44758"/>
    </source>
</evidence>
<dbReference type="KEGG" id="gtt:GUITHDRAFT_109184"/>
<organism evidence="1">
    <name type="scientific">Guillardia theta (strain CCMP2712)</name>
    <name type="common">Cryptophyte</name>
    <dbReference type="NCBI Taxonomy" id="905079"/>
    <lineage>
        <taxon>Eukaryota</taxon>
        <taxon>Cryptophyceae</taxon>
        <taxon>Pyrenomonadales</taxon>
        <taxon>Geminigeraceae</taxon>
        <taxon>Guillardia</taxon>
    </lineage>
</organism>
<sequence>MASSGTSETTSKVLRPVKDSFFTLTFSELFKMSMLEVLQQNDVPDFWDINASTWPCRRMDTDSLRVRNEGQRIRPLPDFVYPPNGDFRSNVTASQNMGLINMSKNTMARHILGSVLMNSTVMSRSLYSPRLCNAILQSLDVPSDMQIEFLKALDGLENPLCSTVRGGNAILGNNNAKAINETVLQYMNEVLNYVESSSREMKTLYLQVPLLPAFKQALYTTWTRRWGLSCRILGTACDPFPVNSMVNMDDINSVINGSDINKYSLKAPLNSAYVNSVLSSFTTVGTTQTT</sequence>
<dbReference type="Proteomes" id="UP000011087">
    <property type="component" value="Unassembled WGS sequence"/>
</dbReference>